<dbReference type="Pfam" id="PF01583">
    <property type="entry name" value="APS_kinase"/>
    <property type="match status" value="1"/>
</dbReference>
<evidence type="ECO:0000256" key="2">
    <source>
        <dbReference type="ARBA" id="ARBA00004806"/>
    </source>
</evidence>
<comment type="catalytic activity">
    <reaction evidence="7">
        <text>sulfate + ATP + H(+) = adenosine 5'-phosphosulfate + diphosphate</text>
        <dbReference type="Rhea" id="RHEA:18133"/>
        <dbReference type="ChEBI" id="CHEBI:15378"/>
        <dbReference type="ChEBI" id="CHEBI:16189"/>
        <dbReference type="ChEBI" id="CHEBI:30616"/>
        <dbReference type="ChEBI" id="CHEBI:33019"/>
        <dbReference type="ChEBI" id="CHEBI:58243"/>
        <dbReference type="EC" id="2.7.7.4"/>
    </reaction>
</comment>
<feature type="domain" description="ATP-sulfurylase PUA-like" evidence="11">
    <location>
        <begin position="9"/>
        <end position="160"/>
    </location>
</feature>
<name>A0A159Z026_9RHOB</name>
<dbReference type="Gene3D" id="3.10.400.10">
    <property type="entry name" value="Sulfate adenylyltransferase"/>
    <property type="match status" value="1"/>
</dbReference>
<dbReference type="OrthoDB" id="9804504at2"/>
<dbReference type="PATRIC" id="fig|1335048.3.peg.1000"/>
<dbReference type="NCBIfam" id="TIGR00339">
    <property type="entry name" value="sopT"/>
    <property type="match status" value="1"/>
</dbReference>
<evidence type="ECO:0000313" key="12">
    <source>
        <dbReference type="EMBL" id="AMY68222.1"/>
    </source>
</evidence>
<evidence type="ECO:0000256" key="5">
    <source>
        <dbReference type="ARBA" id="ARBA00022741"/>
    </source>
</evidence>
<dbReference type="UniPathway" id="UPA00140">
    <property type="reaction ID" value="UER00205"/>
</dbReference>
<dbReference type="SUPFAM" id="SSF88697">
    <property type="entry name" value="PUA domain-like"/>
    <property type="match status" value="1"/>
</dbReference>
<dbReference type="GO" id="GO:0004020">
    <property type="term" value="F:adenylylsulfate kinase activity"/>
    <property type="evidence" value="ECO:0007669"/>
    <property type="project" value="UniProtKB-UniRule"/>
</dbReference>
<dbReference type="GO" id="GO:0070814">
    <property type="term" value="P:hydrogen sulfide biosynthetic process"/>
    <property type="evidence" value="ECO:0007669"/>
    <property type="project" value="UniProtKB-UniRule"/>
</dbReference>
<evidence type="ECO:0000256" key="3">
    <source>
        <dbReference type="ARBA" id="ARBA00022679"/>
    </source>
</evidence>
<dbReference type="InterPro" id="IPR050512">
    <property type="entry name" value="Sulf_AdTrans/APS_kinase"/>
</dbReference>
<dbReference type="NCBIfam" id="NF003013">
    <property type="entry name" value="PRK03846.1"/>
    <property type="match status" value="1"/>
</dbReference>
<evidence type="ECO:0000256" key="4">
    <source>
        <dbReference type="ARBA" id="ARBA00022695"/>
    </source>
</evidence>
<dbReference type="HAMAP" id="MF_00065">
    <property type="entry name" value="Adenylyl_sulf_kinase"/>
    <property type="match status" value="1"/>
</dbReference>
<dbReference type="InterPro" id="IPR024951">
    <property type="entry name" value="Sulfurylase_cat_dom"/>
</dbReference>
<keyword evidence="4 12" id="KW-0548">Nucleotidyltransferase</keyword>
<dbReference type="AlphaFoldDB" id="A0A159Z026"/>
<sequence>MSLPNLAPIPELYVSYESAQKLKHEAGTLASWDLTPRQICDLELLMNGGFNPLKGFLTEADYTGVVENMRLADGTLWPMPITLDVSEAFADQIEPGQDIALRDQEGVILAILSVTDKYTPNKAREAEMVFGADDLAHPAVNYLHNQAGQVYLGGPVVGIQQPVHYDFKARRDTPNELRAFFRKMGWRRIVAFQTRNPLHRAHQELTFRAAREAQANLLIHPVVGMTKPGDIDHFTRVRCYEAVLDQYPATTTTMSLLNLAMRMAGPREAVWHGIIRRNHGCTHMIVGRDHAGPGKNSAGQDFYDPYAAQELFGKYQDEIGVEMVDFKQMVYVQERAQYEPRDEVEAGATILDISGTELRRRLAEGLEIPDWFSFPTVVTELRRTRPPRAAQGFTVFFTGFSGSGKSTIANALMVKLMEMGGRPVTLLDGDVVRKHLSSELGFSKEHRDINIKRIGYVASEITKNGGIAICAPIAPYTATRRAVREMIEAYGAFVEVHVATSIEECEKRDRKGLYKLAREGKIKEFTGISDPYEVPESPELRVETENVDVDNCAHQVILKLESMGLIKG</sequence>
<evidence type="ECO:0000256" key="6">
    <source>
        <dbReference type="ARBA" id="ARBA00022840"/>
    </source>
</evidence>
<feature type="binding site" evidence="8">
    <location>
        <begin position="399"/>
        <end position="406"/>
    </location>
    <ligand>
        <name>ATP</name>
        <dbReference type="ChEBI" id="CHEBI:30616"/>
    </ligand>
</feature>
<dbReference type="InterPro" id="IPR014729">
    <property type="entry name" value="Rossmann-like_a/b/a_fold"/>
</dbReference>
<dbReference type="GO" id="GO:0010134">
    <property type="term" value="P:sulfate assimilation via adenylyl sulfate reduction"/>
    <property type="evidence" value="ECO:0007669"/>
    <property type="project" value="TreeGrafter"/>
</dbReference>
<dbReference type="NCBIfam" id="TIGR00455">
    <property type="entry name" value="apsK"/>
    <property type="match status" value="1"/>
</dbReference>
<keyword evidence="6 8" id="KW-0067">ATP-binding</keyword>
<dbReference type="Pfam" id="PF01747">
    <property type="entry name" value="ATP-sulfurylase"/>
    <property type="match status" value="1"/>
</dbReference>
<dbReference type="SUPFAM" id="SSF52540">
    <property type="entry name" value="P-loop containing nucleoside triphosphate hydrolases"/>
    <property type="match status" value="1"/>
</dbReference>
<dbReference type="NCBIfam" id="NF004040">
    <property type="entry name" value="PRK05537.1"/>
    <property type="match status" value="1"/>
</dbReference>
<dbReference type="Gene3D" id="3.40.50.300">
    <property type="entry name" value="P-loop containing nucleotide triphosphate hydrolases"/>
    <property type="match status" value="1"/>
</dbReference>
<evidence type="ECO:0000256" key="7">
    <source>
        <dbReference type="ARBA" id="ARBA00049370"/>
    </source>
</evidence>
<dbReference type="PANTHER" id="PTHR42700:SF1">
    <property type="entry name" value="SULFATE ADENYLYLTRANSFERASE"/>
    <property type="match status" value="1"/>
</dbReference>
<evidence type="ECO:0000259" key="11">
    <source>
        <dbReference type="Pfam" id="PF14306"/>
    </source>
</evidence>
<dbReference type="InterPro" id="IPR025980">
    <property type="entry name" value="ATP-Sase_PUA-like_dom"/>
</dbReference>
<dbReference type="Gene3D" id="3.40.50.620">
    <property type="entry name" value="HUPs"/>
    <property type="match status" value="1"/>
</dbReference>
<dbReference type="InterPro" id="IPR015947">
    <property type="entry name" value="PUA-like_sf"/>
</dbReference>
<dbReference type="CDD" id="cd00517">
    <property type="entry name" value="ATPS"/>
    <property type="match status" value="1"/>
</dbReference>
<comment type="function">
    <text evidence="8">Catalyzes the synthesis of activated sulfate.</text>
</comment>
<keyword evidence="13" id="KW-1185">Reference proteome</keyword>
<comment type="caution">
    <text evidence="8">Lacks conserved residue(s) required for the propagation of feature annotation.</text>
</comment>
<protein>
    <recommendedName>
        <fullName evidence="8">Adenylyl-sulfate kinase</fullName>
        <ecNumber evidence="8">2.7.1.25</ecNumber>
    </recommendedName>
    <alternativeName>
        <fullName evidence="8">APS kinase</fullName>
    </alternativeName>
    <alternativeName>
        <fullName evidence="8">ATP adenosine-5'-phosphosulfate 3'-phosphotransferase</fullName>
    </alternativeName>
    <alternativeName>
        <fullName evidence="8">Adenosine-5'-phosphosulfate kinase</fullName>
    </alternativeName>
</protein>
<dbReference type="GO" id="GO:0019379">
    <property type="term" value="P:sulfate assimilation, phosphoadenylyl sulfate reduction by phosphoadenylyl-sulfate reductase (thioredoxin)"/>
    <property type="evidence" value="ECO:0007669"/>
    <property type="project" value="TreeGrafter"/>
</dbReference>
<reference evidence="12 13" key="1">
    <citation type="submission" date="2015-09" db="EMBL/GenBank/DDBJ databases">
        <title>Complete genome sequence of Defluviimonas alba cai42t isolated from an oilfield in Xinjiang.</title>
        <authorList>
            <person name="Geng S."/>
            <person name="Pan X."/>
            <person name="Wu X."/>
        </authorList>
    </citation>
    <scope>NUCLEOTIDE SEQUENCE [LARGE SCALE GENOMIC DNA]</scope>
    <source>
        <strain evidence="13">cai42</strain>
    </source>
</reference>
<evidence type="ECO:0000259" key="10">
    <source>
        <dbReference type="Pfam" id="PF01747"/>
    </source>
</evidence>
<evidence type="ECO:0000313" key="13">
    <source>
        <dbReference type="Proteomes" id="UP000076128"/>
    </source>
</evidence>
<dbReference type="InterPro" id="IPR002891">
    <property type="entry name" value="APS"/>
</dbReference>
<dbReference type="FunFam" id="3.40.50.620:FF:000052">
    <property type="entry name" value="Sulfate adenylyltransferase"/>
    <property type="match status" value="1"/>
</dbReference>
<dbReference type="EMBL" id="CP012661">
    <property type="protein sequence ID" value="AMY68222.1"/>
    <property type="molecule type" value="Genomic_DNA"/>
</dbReference>
<dbReference type="STRING" id="1335048.AKL17_0963"/>
<comment type="pathway">
    <text evidence="2 8">Sulfur metabolism; hydrogen sulfide biosynthesis; sulfite from sulfate: step 2/3.</text>
</comment>
<dbReference type="KEGG" id="daa:AKL17_0963"/>
<comment type="similarity">
    <text evidence="8">Belongs to the APS kinase family.</text>
</comment>
<dbReference type="RefSeq" id="WP_066810975.1">
    <property type="nucleotide sequence ID" value="NZ_CP012661.1"/>
</dbReference>
<feature type="domain" description="APS kinase" evidence="9">
    <location>
        <begin position="391"/>
        <end position="542"/>
    </location>
</feature>
<dbReference type="EC" id="2.7.1.25" evidence="8"/>
<dbReference type="Pfam" id="PF14306">
    <property type="entry name" value="PUA_2"/>
    <property type="match status" value="1"/>
</dbReference>
<dbReference type="SUPFAM" id="SSF52374">
    <property type="entry name" value="Nucleotidylyl transferase"/>
    <property type="match status" value="1"/>
</dbReference>
<gene>
    <name evidence="8" type="primary">cysC</name>
    <name evidence="12" type="ORF">AKL17_0963</name>
</gene>
<keyword evidence="3 8" id="KW-0808">Transferase</keyword>
<dbReference type="GO" id="GO:0005524">
    <property type="term" value="F:ATP binding"/>
    <property type="evidence" value="ECO:0007669"/>
    <property type="project" value="UniProtKB-UniRule"/>
</dbReference>
<accession>A0A159Z026</accession>
<dbReference type="GO" id="GO:0004781">
    <property type="term" value="F:sulfate adenylyltransferase (ATP) activity"/>
    <property type="evidence" value="ECO:0007669"/>
    <property type="project" value="UniProtKB-EC"/>
</dbReference>
<dbReference type="InterPro" id="IPR002650">
    <property type="entry name" value="Sulphate_adenylyltransferase"/>
</dbReference>
<proteinExistence type="inferred from homology"/>
<keyword evidence="8" id="KW-0597">Phosphoprotein</keyword>
<evidence type="ECO:0000256" key="1">
    <source>
        <dbReference type="ARBA" id="ARBA00001823"/>
    </source>
</evidence>
<evidence type="ECO:0000256" key="8">
    <source>
        <dbReference type="HAMAP-Rule" id="MF_00065"/>
    </source>
</evidence>
<keyword evidence="5 8" id="KW-0547">Nucleotide-binding</keyword>
<keyword evidence="8 12" id="KW-0418">Kinase</keyword>
<evidence type="ECO:0000259" key="9">
    <source>
        <dbReference type="Pfam" id="PF01583"/>
    </source>
</evidence>
<organism evidence="12 13">
    <name type="scientific">Frigidibacter mobilis</name>
    <dbReference type="NCBI Taxonomy" id="1335048"/>
    <lineage>
        <taxon>Bacteria</taxon>
        <taxon>Pseudomonadati</taxon>
        <taxon>Pseudomonadota</taxon>
        <taxon>Alphaproteobacteria</taxon>
        <taxon>Rhodobacterales</taxon>
        <taxon>Paracoccaceae</taxon>
        <taxon>Frigidibacter</taxon>
    </lineage>
</organism>
<dbReference type="GO" id="GO:0005737">
    <property type="term" value="C:cytoplasm"/>
    <property type="evidence" value="ECO:0007669"/>
    <property type="project" value="TreeGrafter"/>
</dbReference>
<dbReference type="PANTHER" id="PTHR42700">
    <property type="entry name" value="SULFATE ADENYLYLTRANSFERASE"/>
    <property type="match status" value="1"/>
</dbReference>
<dbReference type="InterPro" id="IPR059117">
    <property type="entry name" value="APS_kinase_dom"/>
</dbReference>
<comment type="catalytic activity">
    <reaction evidence="1 8">
        <text>adenosine 5'-phosphosulfate + ATP = 3'-phosphoadenylyl sulfate + ADP + H(+)</text>
        <dbReference type="Rhea" id="RHEA:24152"/>
        <dbReference type="ChEBI" id="CHEBI:15378"/>
        <dbReference type="ChEBI" id="CHEBI:30616"/>
        <dbReference type="ChEBI" id="CHEBI:58243"/>
        <dbReference type="ChEBI" id="CHEBI:58339"/>
        <dbReference type="ChEBI" id="CHEBI:456216"/>
        <dbReference type="EC" id="2.7.1.25"/>
    </reaction>
</comment>
<dbReference type="FunFam" id="3.40.50.300:FF:000802">
    <property type="entry name" value="Sulfate adenylyltransferase"/>
    <property type="match status" value="1"/>
</dbReference>
<dbReference type="Proteomes" id="UP000076128">
    <property type="component" value="Chromosome"/>
</dbReference>
<dbReference type="CDD" id="cd02027">
    <property type="entry name" value="APSK"/>
    <property type="match status" value="1"/>
</dbReference>
<dbReference type="InterPro" id="IPR027417">
    <property type="entry name" value="P-loop_NTPase"/>
</dbReference>
<feature type="domain" description="Sulphate adenylyltransferase catalytic" evidence="10">
    <location>
        <begin position="171"/>
        <end position="383"/>
    </location>
</feature>